<dbReference type="EMBL" id="JAUZQE010000011">
    <property type="protein sequence ID" value="MDR4125620.1"/>
    <property type="molecule type" value="Genomic_DNA"/>
</dbReference>
<keyword evidence="6" id="KW-0521">NADP</keyword>
<dbReference type="Pfam" id="PF13434">
    <property type="entry name" value="Lys_Orn_oxgnase"/>
    <property type="match status" value="1"/>
</dbReference>
<evidence type="ECO:0000256" key="1">
    <source>
        <dbReference type="ARBA" id="ARBA00001974"/>
    </source>
</evidence>
<dbReference type="PRINTS" id="PR00368">
    <property type="entry name" value="FADPNR"/>
</dbReference>
<keyword evidence="5" id="KW-0274">FAD</keyword>
<comment type="similarity">
    <text evidence="3">Belongs to the lysine N(6)-hydroxylase/L-ornithine N(5)-oxygenase family.</text>
</comment>
<organism evidence="8 9">
    <name type="scientific">Yanghanlia caeni</name>
    <dbReference type="NCBI Taxonomy" id="3064283"/>
    <lineage>
        <taxon>Bacteria</taxon>
        <taxon>Pseudomonadati</taxon>
        <taxon>Pseudomonadota</taxon>
        <taxon>Betaproteobacteria</taxon>
        <taxon>Burkholderiales</taxon>
        <taxon>Alcaligenaceae</taxon>
        <taxon>Yanghanlia</taxon>
    </lineage>
</organism>
<evidence type="ECO:0000256" key="5">
    <source>
        <dbReference type="ARBA" id="ARBA00022827"/>
    </source>
</evidence>
<dbReference type="Gene3D" id="3.50.50.60">
    <property type="entry name" value="FAD/NAD(P)-binding domain"/>
    <property type="match status" value="1"/>
</dbReference>
<dbReference type="InterPro" id="IPR050982">
    <property type="entry name" value="Auxin_biosynth/cation_transpt"/>
</dbReference>
<dbReference type="Pfam" id="PF13450">
    <property type="entry name" value="NAD_binding_8"/>
    <property type="match status" value="1"/>
</dbReference>
<evidence type="ECO:0000256" key="2">
    <source>
        <dbReference type="ARBA" id="ARBA00004924"/>
    </source>
</evidence>
<comment type="caution">
    <text evidence="8">The sequence shown here is derived from an EMBL/GenBank/DDBJ whole genome shotgun (WGS) entry which is preliminary data.</text>
</comment>
<comment type="pathway">
    <text evidence="2">Siderophore biosynthesis.</text>
</comment>
<gene>
    <name evidence="8" type="ORF">Q8947_06435</name>
</gene>
<dbReference type="Proteomes" id="UP001232156">
    <property type="component" value="Unassembled WGS sequence"/>
</dbReference>
<dbReference type="PANTHER" id="PTHR43539">
    <property type="entry name" value="FLAVIN-BINDING MONOOXYGENASE-LIKE PROTEIN (AFU_ORTHOLOGUE AFUA_4G09220)"/>
    <property type="match status" value="1"/>
</dbReference>
<evidence type="ECO:0000313" key="9">
    <source>
        <dbReference type="Proteomes" id="UP001232156"/>
    </source>
</evidence>
<dbReference type="SUPFAM" id="SSF51905">
    <property type="entry name" value="FAD/NAD(P)-binding domain"/>
    <property type="match status" value="1"/>
</dbReference>
<name>A0ABU1D5B2_9BURK</name>
<evidence type="ECO:0000256" key="7">
    <source>
        <dbReference type="ARBA" id="ARBA00023002"/>
    </source>
</evidence>
<dbReference type="InterPro" id="IPR025700">
    <property type="entry name" value="Lys/Orn_oxygenase"/>
</dbReference>
<evidence type="ECO:0000256" key="4">
    <source>
        <dbReference type="ARBA" id="ARBA00022630"/>
    </source>
</evidence>
<dbReference type="GO" id="GO:0016491">
    <property type="term" value="F:oxidoreductase activity"/>
    <property type="evidence" value="ECO:0007669"/>
    <property type="project" value="UniProtKB-KW"/>
</dbReference>
<evidence type="ECO:0000256" key="6">
    <source>
        <dbReference type="ARBA" id="ARBA00022857"/>
    </source>
</evidence>
<sequence>MTSFDLSCQGLERLEERLHQELSLLNLPPKPWMPDIRRDGAPLHPVVIVGGGMAGLCAAAALRLQGVSALVLDQAPAGLEGPWATTARMETLRSPKELTGPALGIPSLTFRAWFTAQFGNDAWQALDKIPRLQWAEYLRWYRDVTGANVLNRRRVQSVTPTGMGHVTLQVRDLDTGTEETLLARRVVLATGRDGLGGPWVPDWAHELPRERWMHSADYWDDRIFEGKRVVVIGVGASAMDSAATALENGAARVHLLARRTQIPRINKSKGSVSPGMTHGFWQLPDEWRWRIRHYINAQQVPPPQGSTLRVSRHENAYFHTATQVESARLNADGSLRLHTNQGPLDTDYVIFSTGFRIDLAQRPEFASFAHAIRTWGERYAPPPDEADQELYDSPDLGPAFEFQPKHGVTLPGLDRVHCFCYPSTLSHGTVAGDIPQISDGAERLARNLCALFLEEDMAWHFETLQAYAEPELTGDEWRETPVSAVAPHAQ</sequence>
<reference evidence="8 9" key="1">
    <citation type="submission" date="2023-08" db="EMBL/GenBank/DDBJ databases">
        <title>Alcaligenaceae gen. nov., a novel taxon isolated from the sludge of Yixing Pesticide Factory.</title>
        <authorList>
            <person name="Ruan L."/>
        </authorList>
    </citation>
    <scope>NUCLEOTIDE SEQUENCE [LARGE SCALE GENOMIC DNA]</scope>
    <source>
        <strain evidence="8 9">LG-2</strain>
    </source>
</reference>
<keyword evidence="4" id="KW-0285">Flavoprotein</keyword>
<protein>
    <submittedName>
        <fullName evidence="8">NAD(P)/FAD-dependent oxidoreductase</fullName>
        <ecNumber evidence="8">1.14.13.-</ecNumber>
    </submittedName>
</protein>
<evidence type="ECO:0000313" key="8">
    <source>
        <dbReference type="EMBL" id="MDR4125620.1"/>
    </source>
</evidence>
<accession>A0ABU1D5B2</accession>
<evidence type="ECO:0000256" key="3">
    <source>
        <dbReference type="ARBA" id="ARBA00007588"/>
    </source>
</evidence>
<dbReference type="PANTHER" id="PTHR43539:SF91">
    <property type="entry name" value="FAD-DEPENDENT URATE HYDROXYLASE"/>
    <property type="match status" value="1"/>
</dbReference>
<keyword evidence="9" id="KW-1185">Reference proteome</keyword>
<keyword evidence="7 8" id="KW-0560">Oxidoreductase</keyword>
<dbReference type="EC" id="1.14.13.-" evidence="8"/>
<dbReference type="InterPro" id="IPR036188">
    <property type="entry name" value="FAD/NAD-bd_sf"/>
</dbReference>
<proteinExistence type="inferred from homology"/>
<dbReference type="PRINTS" id="PR00411">
    <property type="entry name" value="PNDRDTASEI"/>
</dbReference>
<dbReference type="RefSeq" id="WP_347286796.1">
    <property type="nucleotide sequence ID" value="NZ_JAUZQE010000011.1"/>
</dbReference>
<comment type="cofactor">
    <cofactor evidence="1">
        <name>FAD</name>
        <dbReference type="ChEBI" id="CHEBI:57692"/>
    </cofactor>
</comment>